<dbReference type="InterPro" id="IPR001173">
    <property type="entry name" value="Glyco_trans_2-like"/>
</dbReference>
<dbReference type="GO" id="GO:0005886">
    <property type="term" value="C:plasma membrane"/>
    <property type="evidence" value="ECO:0007669"/>
    <property type="project" value="TreeGrafter"/>
</dbReference>
<dbReference type="PANTHER" id="PTHR48090:SF3">
    <property type="entry name" value="UNDECAPRENYL-PHOSPHATE 4-DEOXY-4-FORMAMIDO-L-ARABINOSE TRANSFERASE"/>
    <property type="match status" value="1"/>
</dbReference>
<dbReference type="Proteomes" id="UP001139516">
    <property type="component" value="Unassembled WGS sequence"/>
</dbReference>
<dbReference type="InterPro" id="IPR029044">
    <property type="entry name" value="Nucleotide-diphossugar_trans"/>
</dbReference>
<organism evidence="10 11">
    <name type="scientific">Roseomonas acroporae</name>
    <dbReference type="NCBI Taxonomy" id="2937791"/>
    <lineage>
        <taxon>Bacteria</taxon>
        <taxon>Pseudomonadati</taxon>
        <taxon>Pseudomonadota</taxon>
        <taxon>Alphaproteobacteria</taxon>
        <taxon>Acetobacterales</taxon>
        <taxon>Roseomonadaceae</taxon>
        <taxon>Roseomonas</taxon>
    </lineage>
</organism>
<evidence type="ECO:0000256" key="3">
    <source>
        <dbReference type="ARBA" id="ARBA00022679"/>
    </source>
</evidence>
<dbReference type="AlphaFoldDB" id="A0A9X1Y6C5"/>
<accession>A0A9X1Y6C5</accession>
<evidence type="ECO:0000256" key="5">
    <source>
        <dbReference type="ARBA" id="ARBA00022985"/>
    </source>
</evidence>
<evidence type="ECO:0000313" key="10">
    <source>
        <dbReference type="EMBL" id="MCK8785074.1"/>
    </source>
</evidence>
<evidence type="ECO:0000256" key="6">
    <source>
        <dbReference type="ARBA" id="ARBA00022989"/>
    </source>
</evidence>
<keyword evidence="1" id="KW-1003">Cell membrane</keyword>
<evidence type="ECO:0000313" key="11">
    <source>
        <dbReference type="Proteomes" id="UP001139516"/>
    </source>
</evidence>
<keyword evidence="11" id="KW-1185">Reference proteome</keyword>
<protein>
    <submittedName>
        <fullName evidence="10">Glycosyltransferase</fullName>
        <ecNumber evidence="10">2.4.-.-</ecNumber>
    </submittedName>
</protein>
<dbReference type="FunFam" id="3.90.550.10:FF:000170">
    <property type="entry name" value="Dolichol-phosphate mannosyltransferase"/>
    <property type="match status" value="1"/>
</dbReference>
<keyword evidence="3 10" id="KW-0808">Transferase</keyword>
<evidence type="ECO:0000256" key="4">
    <source>
        <dbReference type="ARBA" id="ARBA00022692"/>
    </source>
</evidence>
<keyword evidence="6" id="KW-1133">Transmembrane helix</keyword>
<keyword evidence="2 10" id="KW-0328">Glycosyltransferase</keyword>
<feature type="domain" description="Glycosyltransferase 2-like" evidence="9">
    <location>
        <begin position="39"/>
        <end position="204"/>
    </location>
</feature>
<name>A0A9X1Y6C5_9PROT</name>
<comment type="caution">
    <text evidence="10">The sequence shown here is derived from an EMBL/GenBank/DDBJ whole genome shotgun (WGS) entry which is preliminary data.</text>
</comment>
<dbReference type="EMBL" id="JALPRX010000049">
    <property type="protein sequence ID" value="MCK8785074.1"/>
    <property type="molecule type" value="Genomic_DNA"/>
</dbReference>
<evidence type="ECO:0000259" key="9">
    <source>
        <dbReference type="Pfam" id="PF00535"/>
    </source>
</evidence>
<keyword evidence="7" id="KW-0472">Membrane</keyword>
<feature type="region of interest" description="Disordered" evidence="8">
    <location>
        <begin position="274"/>
        <end position="306"/>
    </location>
</feature>
<reference evidence="10" key="1">
    <citation type="submission" date="2022-04" db="EMBL/GenBank/DDBJ databases">
        <title>Roseomonas acroporae sp. nov., isolated from coral Acropora digitifera.</title>
        <authorList>
            <person name="Sun H."/>
        </authorList>
    </citation>
    <scope>NUCLEOTIDE SEQUENCE</scope>
    <source>
        <strain evidence="10">NAR14</strain>
    </source>
</reference>
<dbReference type="EC" id="2.4.-.-" evidence="10"/>
<dbReference type="GO" id="GO:0099621">
    <property type="term" value="F:undecaprenyl-phosphate 4-deoxy-4-formamido-L-arabinose transferase activity"/>
    <property type="evidence" value="ECO:0007669"/>
    <property type="project" value="TreeGrafter"/>
</dbReference>
<dbReference type="PANTHER" id="PTHR48090">
    <property type="entry name" value="UNDECAPRENYL-PHOSPHATE 4-DEOXY-4-FORMAMIDO-L-ARABINOSE TRANSFERASE-RELATED"/>
    <property type="match status" value="1"/>
</dbReference>
<keyword evidence="5" id="KW-0448">Lipopolysaccharide biosynthesis</keyword>
<sequence length="306" mass="31851">MEAATPSAAGRATRDATAHADPGTRADARGGPAAPPLVSVVVPVRNEAPNILPLVAEIEAALAGVPHEIVYVDDGSTDETPARLAEAARQAPLRFLRHRASCGQSAAVVSGVKAARGRFIATLDGDGQNDPADIPALLARAQAAAEGAGAGGDRLLVAGHRTKRRDTWTKRISSRIANRVRARLLGDATPDTGCGLKLFPRALFLDLPHFDHMHRFLPALVLRAGGQVVSVPVNHRPRLRGASNYGTLDRLAVGVFDLFGVAWLQRRGRRPEIEAAGGAEPAAEAPGGTARSAGLPAEAAGAEPTR</sequence>
<dbReference type="Pfam" id="PF00535">
    <property type="entry name" value="Glycos_transf_2"/>
    <property type="match status" value="1"/>
</dbReference>
<feature type="region of interest" description="Disordered" evidence="8">
    <location>
        <begin position="1"/>
        <end position="34"/>
    </location>
</feature>
<dbReference type="RefSeq" id="WP_248667196.1">
    <property type="nucleotide sequence ID" value="NZ_JALPRX010000049.1"/>
</dbReference>
<dbReference type="InterPro" id="IPR050256">
    <property type="entry name" value="Glycosyltransferase_2"/>
</dbReference>
<evidence type="ECO:0000256" key="2">
    <source>
        <dbReference type="ARBA" id="ARBA00022676"/>
    </source>
</evidence>
<gene>
    <name evidence="10" type="ORF">M0638_11830</name>
</gene>
<proteinExistence type="predicted"/>
<dbReference type="Gene3D" id="3.90.550.10">
    <property type="entry name" value="Spore Coat Polysaccharide Biosynthesis Protein SpsA, Chain A"/>
    <property type="match status" value="1"/>
</dbReference>
<evidence type="ECO:0000256" key="8">
    <source>
        <dbReference type="SAM" id="MobiDB-lite"/>
    </source>
</evidence>
<keyword evidence="4" id="KW-0812">Transmembrane</keyword>
<evidence type="ECO:0000256" key="1">
    <source>
        <dbReference type="ARBA" id="ARBA00022475"/>
    </source>
</evidence>
<feature type="compositionally biased region" description="Basic and acidic residues" evidence="8">
    <location>
        <begin position="12"/>
        <end position="28"/>
    </location>
</feature>
<dbReference type="GO" id="GO:0009103">
    <property type="term" value="P:lipopolysaccharide biosynthetic process"/>
    <property type="evidence" value="ECO:0007669"/>
    <property type="project" value="UniProtKB-KW"/>
</dbReference>
<evidence type="ECO:0000256" key="7">
    <source>
        <dbReference type="ARBA" id="ARBA00023136"/>
    </source>
</evidence>
<dbReference type="SUPFAM" id="SSF53448">
    <property type="entry name" value="Nucleotide-diphospho-sugar transferases"/>
    <property type="match status" value="1"/>
</dbReference>